<dbReference type="AlphaFoldDB" id="A0A426XJF8"/>
<dbReference type="Proteomes" id="UP000287651">
    <property type="component" value="Unassembled WGS sequence"/>
</dbReference>
<comment type="caution">
    <text evidence="1">The sequence shown here is derived from an EMBL/GenBank/DDBJ whole genome shotgun (WGS) entry which is preliminary data.</text>
</comment>
<name>A0A426XJF8_ENSVE</name>
<sequence>MHLMADMDDTLYPLSCGINLACRKNIQGFVFDNDEFHAYVHGRLPYETLKPDALLRNMLLSMPQRKIVSKSTYEEQRSNSCYSFHWFRSLRSSQMQTKLMLRWFSAGLA</sequence>
<evidence type="ECO:0000313" key="2">
    <source>
        <dbReference type="Proteomes" id="UP000287651"/>
    </source>
</evidence>
<protein>
    <submittedName>
        <fullName evidence="1">Uncharacterized protein</fullName>
    </submittedName>
</protein>
<accession>A0A426XJF8</accession>
<dbReference type="PANTHER" id="PTHR12725:SF117">
    <property type="entry name" value="HALOACID DEHALOGENASE-LIKE HYDROLASE"/>
    <property type="match status" value="1"/>
</dbReference>
<reference evidence="1 2" key="1">
    <citation type="journal article" date="2014" name="Agronomy (Basel)">
        <title>A Draft Genome Sequence for Ensete ventricosum, the Drought-Tolerant Tree Against Hunger.</title>
        <authorList>
            <person name="Harrison J."/>
            <person name="Moore K.A."/>
            <person name="Paszkiewicz K."/>
            <person name="Jones T."/>
            <person name="Grant M."/>
            <person name="Ambacheew D."/>
            <person name="Muzemil S."/>
            <person name="Studholme D.J."/>
        </authorList>
    </citation>
    <scope>NUCLEOTIDE SEQUENCE [LARGE SCALE GENOMIC DNA]</scope>
</reference>
<organism evidence="1 2">
    <name type="scientific">Ensete ventricosum</name>
    <name type="common">Abyssinian banana</name>
    <name type="synonym">Musa ensete</name>
    <dbReference type="NCBI Taxonomy" id="4639"/>
    <lineage>
        <taxon>Eukaryota</taxon>
        <taxon>Viridiplantae</taxon>
        <taxon>Streptophyta</taxon>
        <taxon>Embryophyta</taxon>
        <taxon>Tracheophyta</taxon>
        <taxon>Spermatophyta</taxon>
        <taxon>Magnoliopsida</taxon>
        <taxon>Liliopsida</taxon>
        <taxon>Zingiberales</taxon>
        <taxon>Musaceae</taxon>
        <taxon>Ensete</taxon>
    </lineage>
</organism>
<gene>
    <name evidence="1" type="ORF">B296_00056069</name>
</gene>
<evidence type="ECO:0000313" key="1">
    <source>
        <dbReference type="EMBL" id="RRT39594.1"/>
    </source>
</evidence>
<dbReference type="EMBL" id="AMZH03020054">
    <property type="protein sequence ID" value="RRT39594.1"/>
    <property type="molecule type" value="Genomic_DNA"/>
</dbReference>
<dbReference type="PANTHER" id="PTHR12725">
    <property type="entry name" value="HALOACID DEHALOGENASE-LIKE HYDROLASE"/>
    <property type="match status" value="1"/>
</dbReference>
<proteinExistence type="predicted"/>